<dbReference type="EMBL" id="JACJTA010000015">
    <property type="protein sequence ID" value="MBD2604813.1"/>
    <property type="molecule type" value="Genomic_DNA"/>
</dbReference>
<dbReference type="RefSeq" id="WP_029630852.1">
    <property type="nucleotide sequence ID" value="NZ_JACJTA010000015.1"/>
</dbReference>
<protein>
    <submittedName>
        <fullName evidence="1">Uncharacterized protein</fullName>
    </submittedName>
</protein>
<proteinExistence type="predicted"/>
<gene>
    <name evidence="1" type="ORF">H6G81_09815</name>
</gene>
<dbReference type="Proteomes" id="UP000660380">
    <property type="component" value="Unassembled WGS sequence"/>
</dbReference>
<name>A0ABR8GPY8_9CYAN</name>
<evidence type="ECO:0000313" key="1">
    <source>
        <dbReference type="EMBL" id="MBD2604813.1"/>
    </source>
</evidence>
<accession>A0ABR8GPY8</accession>
<evidence type="ECO:0000313" key="2">
    <source>
        <dbReference type="Proteomes" id="UP000660380"/>
    </source>
</evidence>
<organism evidence="1 2">
    <name type="scientific">Scytonema hofmannii FACHB-248</name>
    <dbReference type="NCBI Taxonomy" id="1842502"/>
    <lineage>
        <taxon>Bacteria</taxon>
        <taxon>Bacillati</taxon>
        <taxon>Cyanobacteriota</taxon>
        <taxon>Cyanophyceae</taxon>
        <taxon>Nostocales</taxon>
        <taxon>Scytonemataceae</taxon>
        <taxon>Scytonema</taxon>
    </lineage>
</organism>
<keyword evidence="2" id="KW-1185">Reference proteome</keyword>
<comment type="caution">
    <text evidence="1">The sequence shown here is derived from an EMBL/GenBank/DDBJ whole genome shotgun (WGS) entry which is preliminary data.</text>
</comment>
<reference evidence="1 2" key="1">
    <citation type="journal article" date="2020" name="ISME J.">
        <title>Comparative genomics reveals insights into cyanobacterial evolution and habitat adaptation.</title>
        <authorList>
            <person name="Chen M.Y."/>
            <person name="Teng W.K."/>
            <person name="Zhao L."/>
            <person name="Hu C.X."/>
            <person name="Zhou Y.K."/>
            <person name="Han B.P."/>
            <person name="Song L.R."/>
            <person name="Shu W.S."/>
        </authorList>
    </citation>
    <scope>NUCLEOTIDE SEQUENCE [LARGE SCALE GENOMIC DNA]</scope>
    <source>
        <strain evidence="1 2">FACHB-248</strain>
    </source>
</reference>
<sequence>MNQNGNGHRGFWNPVKIFIRTLLRLWEKEDKVSGERYLVDSEVVNSDLDDVADEPQQRSQNDDN</sequence>